<dbReference type="GO" id="GO:0051536">
    <property type="term" value="F:iron-sulfur cluster binding"/>
    <property type="evidence" value="ECO:0007669"/>
    <property type="project" value="UniProtKB-KW"/>
</dbReference>
<keyword evidence="2" id="KW-0408">Iron</keyword>
<name>A0A1M6IWX2_9FIRM</name>
<keyword evidence="6" id="KW-1185">Reference proteome</keyword>
<gene>
    <name evidence="5" type="ORF">SAMN02745751_02435</name>
</gene>
<evidence type="ECO:0000259" key="4">
    <source>
        <dbReference type="PROSITE" id="PS51379"/>
    </source>
</evidence>
<accession>A0A1M6IWX2</accession>
<dbReference type="Proteomes" id="UP000184052">
    <property type="component" value="Unassembled WGS sequence"/>
</dbReference>
<dbReference type="Gene3D" id="3.30.70.20">
    <property type="match status" value="1"/>
</dbReference>
<dbReference type="PROSITE" id="PS00198">
    <property type="entry name" value="4FE4S_FER_1"/>
    <property type="match status" value="1"/>
</dbReference>
<reference evidence="5 6" key="1">
    <citation type="submission" date="2016-11" db="EMBL/GenBank/DDBJ databases">
        <authorList>
            <person name="Jaros S."/>
            <person name="Januszkiewicz K."/>
            <person name="Wedrychowicz H."/>
        </authorList>
    </citation>
    <scope>NUCLEOTIDE SEQUENCE [LARGE SCALE GENOMIC DNA]</scope>
    <source>
        <strain evidence="5 6">DSM 17477</strain>
    </source>
</reference>
<organism evidence="5 6">
    <name type="scientific">Dethiosulfatibacter aminovorans DSM 17477</name>
    <dbReference type="NCBI Taxonomy" id="1121476"/>
    <lineage>
        <taxon>Bacteria</taxon>
        <taxon>Bacillati</taxon>
        <taxon>Bacillota</taxon>
        <taxon>Tissierellia</taxon>
        <taxon>Dethiosulfatibacter</taxon>
    </lineage>
</organism>
<dbReference type="Pfam" id="PF00037">
    <property type="entry name" value="Fer4"/>
    <property type="match status" value="1"/>
</dbReference>
<dbReference type="AlphaFoldDB" id="A0A1M6IWX2"/>
<dbReference type="RefSeq" id="WP_094762896.1">
    <property type="nucleotide sequence ID" value="NZ_FQZL01000019.1"/>
</dbReference>
<evidence type="ECO:0000256" key="1">
    <source>
        <dbReference type="ARBA" id="ARBA00022723"/>
    </source>
</evidence>
<dbReference type="EMBL" id="FQZL01000019">
    <property type="protein sequence ID" value="SHJ38874.1"/>
    <property type="molecule type" value="Genomic_DNA"/>
</dbReference>
<protein>
    <submittedName>
        <fullName evidence="5">4Fe-4S binding domain-containing protein</fullName>
    </submittedName>
</protein>
<dbReference type="GO" id="GO:0046872">
    <property type="term" value="F:metal ion binding"/>
    <property type="evidence" value="ECO:0007669"/>
    <property type="project" value="UniProtKB-KW"/>
</dbReference>
<evidence type="ECO:0000313" key="6">
    <source>
        <dbReference type="Proteomes" id="UP000184052"/>
    </source>
</evidence>
<evidence type="ECO:0000256" key="3">
    <source>
        <dbReference type="ARBA" id="ARBA00023014"/>
    </source>
</evidence>
<dbReference type="InterPro" id="IPR007419">
    <property type="entry name" value="BFD-like_2Fe2S-bd_dom"/>
</dbReference>
<proteinExistence type="predicted"/>
<keyword evidence="3" id="KW-0411">Iron-sulfur</keyword>
<dbReference type="InterPro" id="IPR041854">
    <property type="entry name" value="BFD-like_2Fe2S-bd_dom_sf"/>
</dbReference>
<keyword evidence="1" id="KW-0479">Metal-binding</keyword>
<feature type="domain" description="4Fe-4S ferredoxin-type" evidence="4">
    <location>
        <begin position="57"/>
        <end position="86"/>
    </location>
</feature>
<evidence type="ECO:0000256" key="2">
    <source>
        <dbReference type="ARBA" id="ARBA00023004"/>
    </source>
</evidence>
<sequence>MENNQVMKEKVIAKLPSPERRRKGPYALIECFQKIPCNPCYTSCKFGAVKEFNDINDLPEIDYDKCTGCGLCQAVCPGLAIFVIDETYSNEKSLIKIPYEYLPVPSVGDIVKGYDRDGNHVSDVEVKQVRKFKNNTHLVNVAVEKKLEHDLRGIAVRTESRDGEWKPESNKLGECIVCRCEDISMEEIKNQIALGKTTVKEIKLATRGSMGPCQGKTCLPIILKELSKATGKSIEELESPNYRQPIKPVKIGKLVD</sequence>
<evidence type="ECO:0000313" key="5">
    <source>
        <dbReference type="EMBL" id="SHJ38874.1"/>
    </source>
</evidence>
<dbReference type="PROSITE" id="PS51379">
    <property type="entry name" value="4FE4S_FER_2"/>
    <property type="match status" value="1"/>
</dbReference>
<dbReference type="InterPro" id="IPR017896">
    <property type="entry name" value="4Fe4S_Fe-S-bd"/>
</dbReference>
<dbReference type="OrthoDB" id="9801699at2"/>
<dbReference type="InterPro" id="IPR017900">
    <property type="entry name" value="4Fe4S_Fe_S_CS"/>
</dbReference>
<dbReference type="CDD" id="cd19946">
    <property type="entry name" value="GlpA-like_Fer2_BFD-like"/>
    <property type="match status" value="1"/>
</dbReference>
<dbReference type="Gene3D" id="1.10.10.1100">
    <property type="entry name" value="BFD-like [2Fe-2S]-binding domain"/>
    <property type="match status" value="1"/>
</dbReference>
<dbReference type="SUPFAM" id="SSF54862">
    <property type="entry name" value="4Fe-4S ferredoxins"/>
    <property type="match status" value="1"/>
</dbReference>
<dbReference type="STRING" id="1121476.SAMN02745751_02435"/>
<dbReference type="Pfam" id="PF04324">
    <property type="entry name" value="Fer2_BFD"/>
    <property type="match status" value="1"/>
</dbReference>